<dbReference type="NCBIfam" id="TIGR01509">
    <property type="entry name" value="HAD-SF-IA-v3"/>
    <property type="match status" value="1"/>
</dbReference>
<dbReference type="PRINTS" id="PR00413">
    <property type="entry name" value="HADHALOGNASE"/>
</dbReference>
<dbReference type="SFLD" id="SFLDS00003">
    <property type="entry name" value="Haloacid_Dehalogenase"/>
    <property type="match status" value="1"/>
</dbReference>
<dbReference type="Proteomes" id="UP000826793">
    <property type="component" value="Unassembled WGS sequence"/>
</dbReference>
<dbReference type="NCBIfam" id="TIGR01549">
    <property type="entry name" value="HAD-SF-IA-v1"/>
    <property type="match status" value="1"/>
</dbReference>
<dbReference type="InterPro" id="IPR023198">
    <property type="entry name" value="PGP-like_dom2"/>
</dbReference>
<dbReference type="PANTHER" id="PTHR43434">
    <property type="entry name" value="PHOSPHOGLYCOLATE PHOSPHATASE"/>
    <property type="match status" value="1"/>
</dbReference>
<accession>A0A9D2MU77</accession>
<protein>
    <submittedName>
        <fullName evidence="1">HAD family hydrolase</fullName>
    </submittedName>
</protein>
<dbReference type="EMBL" id="DWXG01000033">
    <property type="protein sequence ID" value="HJB97673.1"/>
    <property type="molecule type" value="Genomic_DNA"/>
</dbReference>
<dbReference type="GO" id="GO:0008967">
    <property type="term" value="F:phosphoglycolate phosphatase activity"/>
    <property type="evidence" value="ECO:0007669"/>
    <property type="project" value="TreeGrafter"/>
</dbReference>
<dbReference type="Gene3D" id="1.10.150.240">
    <property type="entry name" value="Putative phosphatase, domain 2"/>
    <property type="match status" value="1"/>
</dbReference>
<dbReference type="SFLD" id="SFLDG01129">
    <property type="entry name" value="C1.5:_HAD__Beta-PGM__Phosphata"/>
    <property type="match status" value="1"/>
</dbReference>
<reference evidence="1" key="2">
    <citation type="submission" date="2021-04" db="EMBL/GenBank/DDBJ databases">
        <authorList>
            <person name="Gilroy R."/>
        </authorList>
    </citation>
    <scope>NUCLEOTIDE SEQUENCE</scope>
    <source>
        <strain evidence="1">CHK185-1770</strain>
    </source>
</reference>
<dbReference type="InterPro" id="IPR050155">
    <property type="entry name" value="HAD-like_hydrolase_sf"/>
</dbReference>
<dbReference type="AlphaFoldDB" id="A0A9D2MU77"/>
<evidence type="ECO:0000313" key="2">
    <source>
        <dbReference type="Proteomes" id="UP000826793"/>
    </source>
</evidence>
<dbReference type="GO" id="GO:0006281">
    <property type="term" value="P:DNA repair"/>
    <property type="evidence" value="ECO:0007669"/>
    <property type="project" value="TreeGrafter"/>
</dbReference>
<sequence length="225" mass="24526">MSTQERPFDACIFDLDGTLANTLASIAGFGNETLAAYGLPALPVERYKTLVGNGANVLMDRMLQAVGASFSPEKRREFRQEYDRRYESDPLKLVEPYPGIPALLQQLKEQGMKLGVLSNKPDNMARAIVQALFGALPDQAHGQREGVPTKPDPTAVLAMAADLGVRPDRVLYVGDSGVDMATGKNAGMHPCGVLWGFREEEELREQGAEFLVATAQELFQVATRT</sequence>
<dbReference type="InterPro" id="IPR023214">
    <property type="entry name" value="HAD_sf"/>
</dbReference>
<gene>
    <name evidence="1" type="ORF">H9710_03745</name>
</gene>
<organism evidence="1 2">
    <name type="scientific">Candidatus Acutalibacter pullicola</name>
    <dbReference type="NCBI Taxonomy" id="2838417"/>
    <lineage>
        <taxon>Bacteria</taxon>
        <taxon>Bacillati</taxon>
        <taxon>Bacillota</taxon>
        <taxon>Clostridia</taxon>
        <taxon>Eubacteriales</taxon>
        <taxon>Acutalibacteraceae</taxon>
        <taxon>Acutalibacter</taxon>
    </lineage>
</organism>
<evidence type="ECO:0000313" key="1">
    <source>
        <dbReference type="EMBL" id="HJB97673.1"/>
    </source>
</evidence>
<comment type="caution">
    <text evidence="1">The sequence shown here is derived from an EMBL/GenBank/DDBJ whole genome shotgun (WGS) entry which is preliminary data.</text>
</comment>
<dbReference type="InterPro" id="IPR036412">
    <property type="entry name" value="HAD-like_sf"/>
</dbReference>
<dbReference type="Pfam" id="PF13419">
    <property type="entry name" value="HAD_2"/>
    <property type="match status" value="1"/>
</dbReference>
<dbReference type="GO" id="GO:0005829">
    <property type="term" value="C:cytosol"/>
    <property type="evidence" value="ECO:0007669"/>
    <property type="project" value="TreeGrafter"/>
</dbReference>
<keyword evidence="1" id="KW-0378">Hydrolase</keyword>
<dbReference type="Gene3D" id="3.40.50.1000">
    <property type="entry name" value="HAD superfamily/HAD-like"/>
    <property type="match status" value="1"/>
</dbReference>
<dbReference type="SFLD" id="SFLDG01135">
    <property type="entry name" value="C1.5.6:_HAD__Beta-PGM__Phospha"/>
    <property type="match status" value="1"/>
</dbReference>
<dbReference type="SUPFAM" id="SSF56784">
    <property type="entry name" value="HAD-like"/>
    <property type="match status" value="1"/>
</dbReference>
<dbReference type="PANTHER" id="PTHR43434:SF1">
    <property type="entry name" value="PHOSPHOGLYCOLATE PHOSPHATASE"/>
    <property type="match status" value="1"/>
</dbReference>
<reference evidence="1" key="1">
    <citation type="journal article" date="2021" name="PeerJ">
        <title>Extensive microbial diversity within the chicken gut microbiome revealed by metagenomics and culture.</title>
        <authorList>
            <person name="Gilroy R."/>
            <person name="Ravi A."/>
            <person name="Getino M."/>
            <person name="Pursley I."/>
            <person name="Horton D.L."/>
            <person name="Alikhan N.F."/>
            <person name="Baker D."/>
            <person name="Gharbi K."/>
            <person name="Hall N."/>
            <person name="Watson M."/>
            <person name="Adriaenssens E.M."/>
            <person name="Foster-Nyarko E."/>
            <person name="Jarju S."/>
            <person name="Secka A."/>
            <person name="Antonio M."/>
            <person name="Oren A."/>
            <person name="Chaudhuri R.R."/>
            <person name="La Ragione R."/>
            <person name="Hildebrand F."/>
            <person name="Pallen M.J."/>
        </authorList>
    </citation>
    <scope>NUCLEOTIDE SEQUENCE</scope>
    <source>
        <strain evidence="1">CHK185-1770</strain>
    </source>
</reference>
<proteinExistence type="predicted"/>
<dbReference type="InterPro" id="IPR006439">
    <property type="entry name" value="HAD-SF_hydro_IA"/>
</dbReference>
<name>A0A9D2MU77_9FIRM</name>
<dbReference type="InterPro" id="IPR041492">
    <property type="entry name" value="HAD_2"/>
</dbReference>